<evidence type="ECO:0000313" key="2">
    <source>
        <dbReference type="Proteomes" id="UP000664349"/>
    </source>
</evidence>
<dbReference type="RefSeq" id="WP_200122832.1">
    <property type="nucleotide sequence ID" value="NZ_JAEILV010000009.1"/>
</dbReference>
<evidence type="ECO:0000313" key="1">
    <source>
        <dbReference type="EMBL" id="MBO0416569.1"/>
    </source>
</evidence>
<proteinExistence type="predicted"/>
<dbReference type="EMBL" id="JAFLRD010000010">
    <property type="protein sequence ID" value="MBO0416569.1"/>
    <property type="molecule type" value="Genomic_DNA"/>
</dbReference>
<sequence length="200" mass="22216">MSSADSQTIRFVFRTLRGRFGNGFVDKFRTDDEKVLDAVTGKMVDPGLLEAMDVWAYELRKLNNADIQHGLTCRFKYPPSADEFVMACCTREFQPPAPEYNPNQLTGPRMSREESVAQMAEVKRAARSMAFPADSARKLDWAFRIAEEAGRGVYRGGMIGKRMAAEAIRDSGKQVPPALVQYLQGSSMMHAANDHGESAA</sequence>
<comment type="caution">
    <text evidence="1">The sequence shown here is derived from an EMBL/GenBank/DDBJ whole genome shotgun (WGS) entry which is preliminary data.</text>
</comment>
<name>A0ABS3GPP2_9NEIS</name>
<keyword evidence="2" id="KW-1185">Reference proteome</keyword>
<reference evidence="1 2" key="1">
    <citation type="submission" date="2021-03" db="EMBL/GenBank/DDBJ databases">
        <title>First Case of infection caused by Chromobacterium haemolyticum derived from water in China.</title>
        <authorList>
            <person name="Chen J."/>
            <person name="Liu C."/>
        </authorList>
    </citation>
    <scope>NUCLEOTIDE SEQUENCE [LARGE SCALE GENOMIC DNA]</scope>
    <source>
        <strain evidence="1 2">WJ-5</strain>
    </source>
</reference>
<dbReference type="Proteomes" id="UP000664349">
    <property type="component" value="Unassembled WGS sequence"/>
</dbReference>
<gene>
    <name evidence="1" type="ORF">J1C50_13730</name>
</gene>
<protein>
    <submittedName>
        <fullName evidence="1">Uncharacterized protein</fullName>
    </submittedName>
</protein>
<organism evidence="1 2">
    <name type="scientific">Chromobacterium haemolyticum</name>
    <dbReference type="NCBI Taxonomy" id="394935"/>
    <lineage>
        <taxon>Bacteria</taxon>
        <taxon>Pseudomonadati</taxon>
        <taxon>Pseudomonadota</taxon>
        <taxon>Betaproteobacteria</taxon>
        <taxon>Neisseriales</taxon>
        <taxon>Chromobacteriaceae</taxon>
        <taxon>Chromobacterium</taxon>
    </lineage>
</organism>
<accession>A0ABS3GPP2</accession>